<dbReference type="InterPro" id="IPR004358">
    <property type="entry name" value="Sig_transdc_His_kin-like_C"/>
</dbReference>
<evidence type="ECO:0000313" key="13">
    <source>
        <dbReference type="Proteomes" id="UP000016568"/>
    </source>
</evidence>
<dbReference type="AlphaFoldDB" id="U2Y3B7"/>
<gene>
    <name evidence="12" type="ORF">NT2_01_02290</name>
</gene>
<keyword evidence="4" id="KW-0597">Phosphoprotein</keyword>
<feature type="transmembrane region" description="Helical" evidence="10">
    <location>
        <begin position="12"/>
        <end position="32"/>
    </location>
</feature>
<accession>U2Y3B7</accession>
<feature type="domain" description="Histidine kinase" evidence="11">
    <location>
        <begin position="244"/>
        <end position="445"/>
    </location>
</feature>
<name>U2Y3B7_9SPHN</name>
<keyword evidence="7 12" id="KW-0418">Kinase</keyword>
<evidence type="ECO:0000256" key="7">
    <source>
        <dbReference type="ARBA" id="ARBA00022777"/>
    </source>
</evidence>
<dbReference type="PROSITE" id="PS50109">
    <property type="entry name" value="HIS_KIN"/>
    <property type="match status" value="1"/>
</dbReference>
<dbReference type="Pfam" id="PF02518">
    <property type="entry name" value="HATPase_c"/>
    <property type="match status" value="1"/>
</dbReference>
<sequence>MLRSLNLRLMLYAGVTIALALAAAWAILSLLFERHATSQLQTSLENQGLSLIAGLSLQADGRPALTAPLPDPRFHRPASGLYWRIAAPAGDIRSRSLWDGAIAPHDPPPAAGWGAEEITGPFEPHILLVTRAVQLDPGSPRITVQVASDMRPVSTAQHRFSQELALYLGILWIALTLASWLQVRLGLRPFGRLRAELGAMQRNPAARFQPAQQLHEVEPLTDAINALADRRAEDVERARRRARDLAHALKTPITALRLQIDSLAPDETQRNMMQSLALLSHAIEGELARTGTAPTHGFVPARAIVDRLIAVINRTPDGQRIVLTNAIADDLVIPLNEDAALEALGAILENAARHAASRVTVAGGTEGARTEGRAVWLTIDDDGPGIPAHLRPTVIDRGVRLDQRGAQHGLGLAIATDYLGTSGGTLELADAPGGGLRVRLSWPLI</sequence>
<comment type="caution">
    <text evidence="12">The sequence shown here is derived from an EMBL/GenBank/DDBJ whole genome shotgun (WGS) entry which is preliminary data.</text>
</comment>
<dbReference type="PANTHER" id="PTHR45436:SF5">
    <property type="entry name" value="SENSOR HISTIDINE KINASE TRCS"/>
    <property type="match status" value="1"/>
</dbReference>
<keyword evidence="6 10" id="KW-0812">Transmembrane</keyword>
<dbReference type="OrthoDB" id="9809567at2"/>
<evidence type="ECO:0000256" key="2">
    <source>
        <dbReference type="ARBA" id="ARBA00004370"/>
    </source>
</evidence>
<dbReference type="PRINTS" id="PR00344">
    <property type="entry name" value="BCTRLSENSOR"/>
</dbReference>
<dbReference type="SMART" id="SM00387">
    <property type="entry name" value="HATPase_c"/>
    <property type="match status" value="1"/>
</dbReference>
<dbReference type="PANTHER" id="PTHR45436">
    <property type="entry name" value="SENSOR HISTIDINE KINASE YKOH"/>
    <property type="match status" value="1"/>
</dbReference>
<dbReference type="EMBL" id="BASZ01000001">
    <property type="protein sequence ID" value="GAD47461.1"/>
    <property type="molecule type" value="Genomic_DNA"/>
</dbReference>
<dbReference type="InterPro" id="IPR036890">
    <property type="entry name" value="HATPase_C_sf"/>
</dbReference>
<dbReference type="Gene3D" id="1.10.287.130">
    <property type="match status" value="1"/>
</dbReference>
<dbReference type="InterPro" id="IPR005467">
    <property type="entry name" value="His_kinase_dom"/>
</dbReference>
<dbReference type="GO" id="GO:0000155">
    <property type="term" value="F:phosphorelay sensor kinase activity"/>
    <property type="evidence" value="ECO:0007669"/>
    <property type="project" value="InterPro"/>
</dbReference>
<dbReference type="KEGG" id="ntd:EGO55_16000"/>
<evidence type="ECO:0000313" key="12">
    <source>
        <dbReference type="EMBL" id="GAD47461.1"/>
    </source>
</evidence>
<keyword evidence="9 10" id="KW-0472">Membrane</keyword>
<evidence type="ECO:0000256" key="3">
    <source>
        <dbReference type="ARBA" id="ARBA00012438"/>
    </source>
</evidence>
<evidence type="ECO:0000256" key="1">
    <source>
        <dbReference type="ARBA" id="ARBA00000085"/>
    </source>
</evidence>
<keyword evidence="8 10" id="KW-1133">Transmembrane helix</keyword>
<evidence type="ECO:0000256" key="4">
    <source>
        <dbReference type="ARBA" id="ARBA00022553"/>
    </source>
</evidence>
<dbReference type="RefSeq" id="WP_021688368.1">
    <property type="nucleotide sequence ID" value="NZ_BASZ01000001.1"/>
</dbReference>
<protein>
    <recommendedName>
        <fullName evidence="3">histidine kinase</fullName>
        <ecNumber evidence="3">2.7.13.3</ecNumber>
    </recommendedName>
</protein>
<evidence type="ECO:0000256" key="6">
    <source>
        <dbReference type="ARBA" id="ARBA00022692"/>
    </source>
</evidence>
<organism evidence="12 13">
    <name type="scientific">Caenibius tardaugens NBRC 16725</name>
    <dbReference type="NCBI Taxonomy" id="1219035"/>
    <lineage>
        <taxon>Bacteria</taxon>
        <taxon>Pseudomonadati</taxon>
        <taxon>Pseudomonadota</taxon>
        <taxon>Alphaproteobacteria</taxon>
        <taxon>Sphingomonadales</taxon>
        <taxon>Erythrobacteraceae</taxon>
        <taxon>Caenibius</taxon>
    </lineage>
</organism>
<evidence type="ECO:0000256" key="5">
    <source>
        <dbReference type="ARBA" id="ARBA00022679"/>
    </source>
</evidence>
<dbReference type="GO" id="GO:0005886">
    <property type="term" value="C:plasma membrane"/>
    <property type="evidence" value="ECO:0007669"/>
    <property type="project" value="TreeGrafter"/>
</dbReference>
<dbReference type="SUPFAM" id="SSF55874">
    <property type="entry name" value="ATPase domain of HSP90 chaperone/DNA topoisomerase II/histidine kinase"/>
    <property type="match status" value="1"/>
</dbReference>
<dbReference type="InterPro" id="IPR036097">
    <property type="entry name" value="HisK_dim/P_sf"/>
</dbReference>
<comment type="subcellular location">
    <subcellularLocation>
        <location evidence="2">Membrane</location>
    </subcellularLocation>
</comment>
<evidence type="ECO:0000256" key="10">
    <source>
        <dbReference type="SAM" id="Phobius"/>
    </source>
</evidence>
<keyword evidence="5" id="KW-0808">Transferase</keyword>
<dbReference type="EC" id="2.7.13.3" evidence="3"/>
<evidence type="ECO:0000259" key="11">
    <source>
        <dbReference type="PROSITE" id="PS50109"/>
    </source>
</evidence>
<dbReference type="eggNOG" id="COG0642">
    <property type="taxonomic scope" value="Bacteria"/>
</dbReference>
<dbReference type="Gene3D" id="3.30.565.10">
    <property type="entry name" value="Histidine kinase-like ATPase, C-terminal domain"/>
    <property type="match status" value="1"/>
</dbReference>
<evidence type="ECO:0000256" key="8">
    <source>
        <dbReference type="ARBA" id="ARBA00022989"/>
    </source>
</evidence>
<keyword evidence="13" id="KW-1185">Reference proteome</keyword>
<dbReference type="Proteomes" id="UP000016568">
    <property type="component" value="Unassembled WGS sequence"/>
</dbReference>
<comment type="catalytic activity">
    <reaction evidence="1">
        <text>ATP + protein L-histidine = ADP + protein N-phospho-L-histidine.</text>
        <dbReference type="EC" id="2.7.13.3"/>
    </reaction>
</comment>
<dbReference type="InterPro" id="IPR050428">
    <property type="entry name" value="TCS_sensor_his_kinase"/>
</dbReference>
<proteinExistence type="predicted"/>
<reference evidence="12 13" key="1">
    <citation type="submission" date="2013-09" db="EMBL/GenBank/DDBJ databases">
        <title>Whole genome shotgun sequence of Novosphingobium tardaugens NBRC 16725.</title>
        <authorList>
            <person name="Isaki S."/>
            <person name="Hosoyama A."/>
            <person name="Tsuchikane K."/>
            <person name="Katsumata H."/>
            <person name="Ando Y."/>
            <person name="Yamazaki S."/>
            <person name="Fujita N."/>
        </authorList>
    </citation>
    <scope>NUCLEOTIDE SEQUENCE [LARGE SCALE GENOMIC DNA]</scope>
    <source>
        <strain evidence="12 13">NBRC 16725</strain>
    </source>
</reference>
<evidence type="ECO:0000256" key="9">
    <source>
        <dbReference type="ARBA" id="ARBA00023136"/>
    </source>
</evidence>
<dbReference type="SUPFAM" id="SSF47384">
    <property type="entry name" value="Homodimeric domain of signal transducing histidine kinase"/>
    <property type="match status" value="1"/>
</dbReference>
<feature type="transmembrane region" description="Helical" evidence="10">
    <location>
        <begin position="164"/>
        <end position="183"/>
    </location>
</feature>
<dbReference type="InterPro" id="IPR003594">
    <property type="entry name" value="HATPase_dom"/>
</dbReference>